<reference evidence="2 3" key="1">
    <citation type="submission" date="2017-11" db="EMBL/GenBank/DDBJ databases">
        <title>Bradyrhizobium forestalis sp. nov., an efficient nitrogen-fixing bacterium isolated from nodules of forest legume species in the Amazon.</title>
        <authorList>
            <person name="Costa E.M."/>
            <person name="Guimaraes A."/>
            <person name="Carvalho T.S."/>
            <person name="Rodrigues T.L."/>
            <person name="Ribeiro P.R.A."/>
            <person name="Lebbe L."/>
            <person name="Willems A."/>
            <person name="Moreira F.M.S."/>
        </authorList>
    </citation>
    <scope>NUCLEOTIDE SEQUENCE [LARGE SCALE GENOMIC DNA]</scope>
    <source>
        <strain evidence="2 3">INPA54B</strain>
    </source>
</reference>
<evidence type="ECO:0000313" key="2">
    <source>
        <dbReference type="EMBL" id="PJG54653.1"/>
    </source>
</evidence>
<dbReference type="AlphaFoldDB" id="A0A2M8RA07"/>
<evidence type="ECO:0000313" key="3">
    <source>
        <dbReference type="Proteomes" id="UP000231194"/>
    </source>
</evidence>
<evidence type="ECO:0000256" key="1">
    <source>
        <dbReference type="SAM" id="SignalP"/>
    </source>
</evidence>
<accession>A0A2M8RA07</accession>
<feature type="chain" id="PRO_5014838181" evidence="1">
    <location>
        <begin position="29"/>
        <end position="122"/>
    </location>
</feature>
<proteinExistence type="predicted"/>
<comment type="caution">
    <text evidence="2">The sequence shown here is derived from an EMBL/GenBank/DDBJ whole genome shotgun (WGS) entry which is preliminary data.</text>
</comment>
<dbReference type="OrthoDB" id="7206787at2"/>
<name>A0A2M8RA07_9BRAD</name>
<keyword evidence="3" id="KW-1185">Reference proteome</keyword>
<feature type="signal peptide" evidence="1">
    <location>
        <begin position="1"/>
        <end position="28"/>
    </location>
</feature>
<protein>
    <submittedName>
        <fullName evidence="2">Uncharacterized protein</fullName>
    </submittedName>
</protein>
<dbReference type="Proteomes" id="UP000231194">
    <property type="component" value="Unassembled WGS sequence"/>
</dbReference>
<dbReference type="EMBL" id="PGVG01000009">
    <property type="protein sequence ID" value="PJG54653.1"/>
    <property type="molecule type" value="Genomic_DNA"/>
</dbReference>
<sequence>MHWVRDIRILLVATALLSAMIAPLSASAADGRCLVVVKGRTYLKGMCEIDVQAGGSFTVGVSDQARSKHFAYVALDAETGKARGFWNGAAAEDRAHEGLGELKRRGACWSNARARICAWKRK</sequence>
<gene>
    <name evidence="2" type="ORF">CVM73_13395</name>
</gene>
<keyword evidence="1" id="KW-0732">Signal</keyword>
<dbReference type="RefSeq" id="WP_100232439.1">
    <property type="nucleotide sequence ID" value="NZ_PGVG01000009.1"/>
</dbReference>
<organism evidence="2 3">
    <name type="scientific">Bradyrhizobium forestalis</name>
    <dbReference type="NCBI Taxonomy" id="1419263"/>
    <lineage>
        <taxon>Bacteria</taxon>
        <taxon>Pseudomonadati</taxon>
        <taxon>Pseudomonadota</taxon>
        <taxon>Alphaproteobacteria</taxon>
        <taxon>Hyphomicrobiales</taxon>
        <taxon>Nitrobacteraceae</taxon>
        <taxon>Bradyrhizobium</taxon>
    </lineage>
</organism>